<evidence type="ECO:0000256" key="7">
    <source>
        <dbReference type="ARBA" id="ARBA00022723"/>
    </source>
</evidence>
<gene>
    <name evidence="12" type="primary">lpxC</name>
    <name evidence="13" type="ordered locus">Arnit_0476</name>
</gene>
<dbReference type="OrthoDB" id="9802746at2"/>
<name>D5UZA4_ARCNC</name>
<dbReference type="PANTHER" id="PTHR33694">
    <property type="entry name" value="UDP-3-O-ACYL-N-ACETYLGLUCOSAMINE DEACETYLASE 1, MITOCHONDRIAL-RELATED"/>
    <property type="match status" value="1"/>
</dbReference>
<keyword evidence="7 12" id="KW-0479">Metal-binding</keyword>
<dbReference type="GO" id="GO:0009245">
    <property type="term" value="P:lipid A biosynthetic process"/>
    <property type="evidence" value="ECO:0007669"/>
    <property type="project" value="UniProtKB-UniRule"/>
</dbReference>
<dbReference type="HOGENOM" id="CLU_046528_1_0_7"/>
<comment type="pathway">
    <text evidence="3 12">Glycolipid biosynthesis; lipid IV(A) biosynthesis; lipid IV(A) from (3R)-3-hydroxytetradecanoyl-[acyl-carrier-protein] and UDP-N-acetyl-alpha-D-glucosamine: step 2/6.</text>
</comment>
<dbReference type="SUPFAM" id="SSF54211">
    <property type="entry name" value="Ribosomal protein S5 domain 2-like"/>
    <property type="match status" value="2"/>
</dbReference>
<dbReference type="InterPro" id="IPR011334">
    <property type="entry name" value="UDP-acyl_GlcNac_deAcase_C"/>
</dbReference>
<dbReference type="GO" id="GO:0046872">
    <property type="term" value="F:metal ion binding"/>
    <property type="evidence" value="ECO:0007669"/>
    <property type="project" value="UniProtKB-KW"/>
</dbReference>
<keyword evidence="9 12" id="KW-0862">Zinc</keyword>
<reference evidence="13 14" key="1">
    <citation type="journal article" date="2010" name="Stand. Genomic Sci.">
        <title>Complete genome sequence of Arcobacter nitrofigilis type strain (CI).</title>
        <authorList>
            <person name="Pati A."/>
            <person name="Gronow S."/>
            <person name="Lapidus A."/>
            <person name="Copeland A."/>
            <person name="Glavina Del Rio T."/>
            <person name="Nolan M."/>
            <person name="Lucas S."/>
            <person name="Tice H."/>
            <person name="Cheng J.F."/>
            <person name="Han C."/>
            <person name="Chertkov O."/>
            <person name="Bruce D."/>
            <person name="Tapia R."/>
            <person name="Goodwin L."/>
            <person name="Pitluck S."/>
            <person name="Liolios K."/>
            <person name="Ivanova N."/>
            <person name="Mavromatis K."/>
            <person name="Chen A."/>
            <person name="Palaniappan K."/>
            <person name="Land M."/>
            <person name="Hauser L."/>
            <person name="Chang Y.J."/>
            <person name="Jeffries C.D."/>
            <person name="Detter J.C."/>
            <person name="Rohde M."/>
            <person name="Goker M."/>
            <person name="Bristow J."/>
            <person name="Eisen J.A."/>
            <person name="Markowitz V."/>
            <person name="Hugenholtz P."/>
            <person name="Klenk H.P."/>
            <person name="Kyrpides N.C."/>
        </authorList>
    </citation>
    <scope>NUCLEOTIDE SEQUENCE [LARGE SCALE GENOMIC DNA]</scope>
    <source>
        <strain evidence="14">ATCC 33309 / DSM 7299 / CCUG 15893 / LMG 7604 / NCTC 12251 / CI</strain>
    </source>
</reference>
<protein>
    <recommendedName>
        <fullName evidence="4 12">UDP-3-O-acyl-N-acetylglucosamine deacetylase</fullName>
        <shortName evidence="12">UDP-3-O-acyl-GlcNAc deacetylase</shortName>
        <ecNumber evidence="4 12">3.5.1.108</ecNumber>
    </recommendedName>
    <alternativeName>
        <fullName evidence="12">UDP-3-O-[R-3-hydroxymyristoyl]-N-acetylglucosamine deacetylase</fullName>
    </alternativeName>
</protein>
<evidence type="ECO:0000256" key="6">
    <source>
        <dbReference type="ARBA" id="ARBA00022556"/>
    </source>
</evidence>
<organism evidence="13 14">
    <name type="scientific">Arcobacter nitrofigilis (strain ATCC 33309 / DSM 7299 / CCUG 15893 / LMG 7604 / NCTC 12251 / CI)</name>
    <name type="common">Campylobacter nitrofigilis</name>
    <dbReference type="NCBI Taxonomy" id="572480"/>
    <lineage>
        <taxon>Bacteria</taxon>
        <taxon>Pseudomonadati</taxon>
        <taxon>Campylobacterota</taxon>
        <taxon>Epsilonproteobacteria</taxon>
        <taxon>Campylobacterales</taxon>
        <taxon>Arcobacteraceae</taxon>
        <taxon>Arcobacter</taxon>
    </lineage>
</organism>
<evidence type="ECO:0000256" key="8">
    <source>
        <dbReference type="ARBA" id="ARBA00022801"/>
    </source>
</evidence>
<feature type="active site" description="Proton donor" evidence="12">
    <location>
        <position position="260"/>
    </location>
</feature>
<dbReference type="EMBL" id="CP001999">
    <property type="protein sequence ID" value="ADG92141.1"/>
    <property type="molecule type" value="Genomic_DNA"/>
</dbReference>
<evidence type="ECO:0000313" key="14">
    <source>
        <dbReference type="Proteomes" id="UP000000939"/>
    </source>
</evidence>
<dbReference type="InterPro" id="IPR020568">
    <property type="entry name" value="Ribosomal_Su5_D2-typ_SF"/>
</dbReference>
<evidence type="ECO:0000256" key="9">
    <source>
        <dbReference type="ARBA" id="ARBA00022833"/>
    </source>
</evidence>
<evidence type="ECO:0000256" key="1">
    <source>
        <dbReference type="ARBA" id="ARBA00001947"/>
    </source>
</evidence>
<keyword evidence="14" id="KW-1185">Reference proteome</keyword>
<feature type="binding site" evidence="12">
    <location>
        <position position="237"/>
    </location>
    <ligand>
        <name>Zn(2+)</name>
        <dbReference type="ChEBI" id="CHEBI:29105"/>
    </ligand>
</feature>
<dbReference type="InterPro" id="IPR004463">
    <property type="entry name" value="UDP-acyl_GlcNac_deAcase"/>
</dbReference>
<dbReference type="UniPathway" id="UPA00359">
    <property type="reaction ID" value="UER00478"/>
</dbReference>
<dbReference type="NCBIfam" id="TIGR00325">
    <property type="entry name" value="lpxC"/>
    <property type="match status" value="1"/>
</dbReference>
<comment type="catalytic activity">
    <reaction evidence="11 12">
        <text>a UDP-3-O-[(3R)-3-hydroxyacyl]-N-acetyl-alpha-D-glucosamine + H2O = a UDP-3-O-[(3R)-3-hydroxyacyl]-alpha-D-glucosamine + acetate</text>
        <dbReference type="Rhea" id="RHEA:67816"/>
        <dbReference type="ChEBI" id="CHEBI:15377"/>
        <dbReference type="ChEBI" id="CHEBI:30089"/>
        <dbReference type="ChEBI" id="CHEBI:137740"/>
        <dbReference type="ChEBI" id="CHEBI:173225"/>
        <dbReference type="EC" id="3.5.1.108"/>
    </reaction>
</comment>
<keyword evidence="5 12" id="KW-0444">Lipid biosynthesis</keyword>
<dbReference type="GO" id="GO:0103117">
    <property type="term" value="F:UDP-3-O-acyl-N-acetylglucosamine deacetylase activity"/>
    <property type="evidence" value="ECO:0007669"/>
    <property type="project" value="UniProtKB-UniRule"/>
</dbReference>
<dbReference type="KEGG" id="ant:Arnit_0476"/>
<comment type="function">
    <text evidence="2 12">Catalyzes the hydrolysis of UDP-3-O-myristoyl-N-acetylglucosamine to form UDP-3-O-myristoylglucosamine and acetate, the committed step in lipid A biosynthesis.</text>
</comment>
<evidence type="ECO:0000256" key="4">
    <source>
        <dbReference type="ARBA" id="ARBA00012745"/>
    </source>
</evidence>
<evidence type="ECO:0000313" key="13">
    <source>
        <dbReference type="EMBL" id="ADG92141.1"/>
    </source>
</evidence>
<feature type="binding site" evidence="12">
    <location>
        <position position="233"/>
    </location>
    <ligand>
        <name>Zn(2+)</name>
        <dbReference type="ChEBI" id="CHEBI:29105"/>
    </ligand>
</feature>
<feature type="binding site" evidence="12">
    <location>
        <position position="75"/>
    </location>
    <ligand>
        <name>Zn(2+)</name>
        <dbReference type="ChEBI" id="CHEBI:29105"/>
    </ligand>
</feature>
<dbReference type="eggNOG" id="COG0774">
    <property type="taxonomic scope" value="Bacteria"/>
</dbReference>
<keyword evidence="8 12" id="KW-0378">Hydrolase</keyword>
<comment type="cofactor">
    <cofactor evidence="1 12">
        <name>Zn(2+)</name>
        <dbReference type="ChEBI" id="CHEBI:29105"/>
    </cofactor>
</comment>
<proteinExistence type="inferred from homology"/>
<evidence type="ECO:0000256" key="2">
    <source>
        <dbReference type="ARBA" id="ARBA00002923"/>
    </source>
</evidence>
<dbReference type="InterPro" id="IPR015870">
    <property type="entry name" value="UDP-acyl_N-AcGlcN_deAcase_N"/>
</dbReference>
<dbReference type="STRING" id="572480.Arnit_0476"/>
<dbReference type="RefSeq" id="WP_013134286.1">
    <property type="nucleotide sequence ID" value="NC_014166.1"/>
</dbReference>
<dbReference type="Gene3D" id="3.30.230.20">
    <property type="entry name" value="lpxc deacetylase, domain 1"/>
    <property type="match status" value="1"/>
</dbReference>
<dbReference type="EC" id="3.5.1.108" evidence="4 12"/>
<evidence type="ECO:0000256" key="12">
    <source>
        <dbReference type="HAMAP-Rule" id="MF_00388"/>
    </source>
</evidence>
<evidence type="ECO:0000256" key="3">
    <source>
        <dbReference type="ARBA" id="ARBA00005002"/>
    </source>
</evidence>
<keyword evidence="10 12" id="KW-0443">Lipid metabolism</keyword>
<dbReference type="Pfam" id="PF03331">
    <property type="entry name" value="LpxC"/>
    <property type="match status" value="1"/>
</dbReference>
<evidence type="ECO:0000256" key="11">
    <source>
        <dbReference type="ARBA" id="ARBA00024535"/>
    </source>
</evidence>
<evidence type="ECO:0000256" key="10">
    <source>
        <dbReference type="ARBA" id="ARBA00023098"/>
    </source>
</evidence>
<dbReference type="Gene3D" id="3.30.1700.10">
    <property type="entry name" value="lpxc deacetylase, domain 2"/>
    <property type="match status" value="1"/>
</dbReference>
<accession>D5UZA4</accession>
<dbReference type="GO" id="GO:0016020">
    <property type="term" value="C:membrane"/>
    <property type="evidence" value="ECO:0007669"/>
    <property type="project" value="GOC"/>
</dbReference>
<dbReference type="HAMAP" id="MF_00388">
    <property type="entry name" value="LpxC"/>
    <property type="match status" value="1"/>
</dbReference>
<evidence type="ECO:0000256" key="5">
    <source>
        <dbReference type="ARBA" id="ARBA00022516"/>
    </source>
</evidence>
<comment type="similarity">
    <text evidence="12">Belongs to the LpxC family.</text>
</comment>
<dbReference type="AlphaFoldDB" id="D5UZA4"/>
<dbReference type="PANTHER" id="PTHR33694:SF1">
    <property type="entry name" value="UDP-3-O-ACYL-N-ACETYLGLUCOSAMINE DEACETYLASE 1, MITOCHONDRIAL-RELATED"/>
    <property type="match status" value="1"/>
</dbReference>
<keyword evidence="6 12" id="KW-0441">Lipid A biosynthesis</keyword>
<dbReference type="Proteomes" id="UP000000939">
    <property type="component" value="Chromosome"/>
</dbReference>
<sequence>MKQRTIAKAVEIVGIGLHKGVPVKMRLEPLEANQGIIFYRSDEALTIPLKIENVVDTKMATVIGKDGIVISTIEHLLSAVYAYGIDNLRVVLDNDEVPVLDGSSSGYCMLIDEVGIKELSESKKVIKIKKEVEVRTEDGKRVSLKPSNHIVYDFSIDFENPVIGQQNYHFDYSIDEYKENISKARTFGFLHEVQYLRSIGLAQGGSMENAIVVDDDKILNPEGLRYENEFVRHKILDAIGDMSLLGYTLIGEYDAHAGSHHLNHLLTKKVYESEENYEILDLDEAQKESYVFQKAYALVDAN</sequence>